<proteinExistence type="inferred from homology"/>
<dbReference type="EMBL" id="QRQN01000015">
    <property type="protein sequence ID" value="RHN06609.1"/>
    <property type="molecule type" value="Genomic_DNA"/>
</dbReference>
<dbReference type="PANTHER" id="PTHR43649:SF34">
    <property type="entry name" value="ABC TRANSPORTER PERIPLASMIC-BINDING PROTEIN YCJN-RELATED"/>
    <property type="match status" value="1"/>
</dbReference>
<organism evidence="7 8">
    <name type="scientific">Roseburia intestinalis</name>
    <dbReference type="NCBI Taxonomy" id="166486"/>
    <lineage>
        <taxon>Bacteria</taxon>
        <taxon>Bacillati</taxon>
        <taxon>Bacillota</taxon>
        <taxon>Clostridia</taxon>
        <taxon>Lachnospirales</taxon>
        <taxon>Lachnospiraceae</taxon>
        <taxon>Roseburia</taxon>
    </lineage>
</organism>
<evidence type="ECO:0000256" key="1">
    <source>
        <dbReference type="ARBA" id="ARBA00008520"/>
    </source>
</evidence>
<dbReference type="InterPro" id="IPR050490">
    <property type="entry name" value="Bact_solute-bd_prot1"/>
</dbReference>
<dbReference type="SUPFAM" id="SSF53850">
    <property type="entry name" value="Periplasmic binding protein-like II"/>
    <property type="match status" value="1"/>
</dbReference>
<dbReference type="AlphaFoldDB" id="A0A3R6HJT8"/>
<reference evidence="7 8" key="1">
    <citation type="submission" date="2018-08" db="EMBL/GenBank/DDBJ databases">
        <title>A genome reference for cultivated species of the human gut microbiota.</title>
        <authorList>
            <person name="Zou Y."/>
            <person name="Xue W."/>
            <person name="Luo G."/>
        </authorList>
    </citation>
    <scope>NUCLEOTIDE SEQUENCE [LARGE SCALE GENOMIC DNA]</scope>
    <source>
        <strain evidence="7 8">AF31-21AC</strain>
    </source>
</reference>
<dbReference type="Proteomes" id="UP000478483">
    <property type="component" value="Unassembled WGS sequence"/>
</dbReference>
<keyword evidence="3 5" id="KW-0732">Signal</keyword>
<feature type="chain" id="PRO_5038235930" evidence="5">
    <location>
        <begin position="22"/>
        <end position="464"/>
    </location>
</feature>
<evidence type="ECO:0000313" key="6">
    <source>
        <dbReference type="EMBL" id="MTR85595.1"/>
    </source>
</evidence>
<name>A0A3R6HJT8_9FIRM</name>
<keyword evidence="2" id="KW-0813">Transport</keyword>
<feature type="region of interest" description="Disordered" evidence="4">
    <location>
        <begin position="30"/>
        <end position="65"/>
    </location>
</feature>
<dbReference type="RefSeq" id="WP_118412150.1">
    <property type="nucleotide sequence ID" value="NZ_QRPI01000002.1"/>
</dbReference>
<evidence type="ECO:0000313" key="7">
    <source>
        <dbReference type="EMBL" id="RHN06609.1"/>
    </source>
</evidence>
<evidence type="ECO:0000256" key="2">
    <source>
        <dbReference type="ARBA" id="ARBA00022448"/>
    </source>
</evidence>
<dbReference type="Pfam" id="PF13416">
    <property type="entry name" value="SBP_bac_8"/>
    <property type="match status" value="1"/>
</dbReference>
<dbReference type="PANTHER" id="PTHR43649">
    <property type="entry name" value="ARABINOSE-BINDING PROTEIN-RELATED"/>
    <property type="match status" value="1"/>
</dbReference>
<feature type="compositionally biased region" description="Polar residues" evidence="4">
    <location>
        <begin position="56"/>
        <end position="65"/>
    </location>
</feature>
<sequence>MKAKKVVAVFMTAAMTMGMLAGCGSNNSTGTANAGSNSAESKSDAGESTDAAGTESAGSTDTSDLAGTQITMLNSKAEIQTALEDMAEAFKEDTGIELEVQACGTGESPYTRITSAYNSGTAPTMAIIDATDVVALASQYAVDLSDEEWVKECVNQTTQVDGKIYSFPLCVEGRGIIYNKTAIEDTLGEEFDPSTINSYDALKELLENLRAGGMENPVVISKEDWSLGAHQLGFIYDSYDGTTEGSAKVIDELKAGTLKAEDYDRFNEFMDTFDLLSQYNINGEDPLGALYDQDPIFLADGDAALWINGCWAWPNLKEAGASDSDEYGFLPYILGNDTSDFANNGIQASASKQLMIDAEQSTPEQQEAAKAFVNWLVYSDNGQKMLVEDAAVIPACKNNTYEALDPLGKDIQTKMAAGNTYSSSFIAPSDHWSVLGASMQKYLGGQCTRDDLAADIDNYWTSQN</sequence>
<dbReference type="Gene3D" id="3.40.190.10">
    <property type="entry name" value="Periplasmic binding protein-like II"/>
    <property type="match status" value="2"/>
</dbReference>
<evidence type="ECO:0000256" key="5">
    <source>
        <dbReference type="SAM" id="SignalP"/>
    </source>
</evidence>
<feature type="signal peptide" evidence="5">
    <location>
        <begin position="1"/>
        <end position="21"/>
    </location>
</feature>
<comment type="similarity">
    <text evidence="1">Belongs to the bacterial solute-binding protein 1 family.</text>
</comment>
<protein>
    <submittedName>
        <fullName evidence="7">Extracellular solute-binding protein</fullName>
    </submittedName>
</protein>
<accession>A0A3R6HJT8</accession>
<evidence type="ECO:0000256" key="4">
    <source>
        <dbReference type="SAM" id="MobiDB-lite"/>
    </source>
</evidence>
<dbReference type="InterPro" id="IPR006059">
    <property type="entry name" value="SBP"/>
</dbReference>
<reference evidence="6 9" key="2">
    <citation type="journal article" date="2019" name="Nat. Med.">
        <title>A library of human gut bacterial isolates paired with longitudinal multiomics data enables mechanistic microbiome research.</title>
        <authorList>
            <person name="Poyet M."/>
            <person name="Groussin M."/>
            <person name="Gibbons S.M."/>
            <person name="Avila-Pacheco J."/>
            <person name="Jiang X."/>
            <person name="Kearney S.M."/>
            <person name="Perrotta A.R."/>
            <person name="Berdy B."/>
            <person name="Zhao S."/>
            <person name="Lieberman T.D."/>
            <person name="Swanson P.K."/>
            <person name="Smith M."/>
            <person name="Roesemann S."/>
            <person name="Alexander J.E."/>
            <person name="Rich S.A."/>
            <person name="Livny J."/>
            <person name="Vlamakis H."/>
            <person name="Clish C."/>
            <person name="Bullock K."/>
            <person name="Deik A."/>
            <person name="Scott J."/>
            <person name="Pierce K.A."/>
            <person name="Xavier R.J."/>
            <person name="Alm E.J."/>
        </authorList>
    </citation>
    <scope>NUCLEOTIDE SEQUENCE [LARGE SCALE GENOMIC DNA]</scope>
    <source>
        <strain evidence="6 9">BIOML-A1</strain>
    </source>
</reference>
<gene>
    <name evidence="7" type="ORF">DWZ31_12410</name>
    <name evidence="6" type="ORF">GMD50_11100</name>
</gene>
<evidence type="ECO:0000256" key="3">
    <source>
        <dbReference type="ARBA" id="ARBA00022729"/>
    </source>
</evidence>
<dbReference type="PROSITE" id="PS51257">
    <property type="entry name" value="PROKAR_LIPOPROTEIN"/>
    <property type="match status" value="1"/>
</dbReference>
<evidence type="ECO:0000313" key="8">
    <source>
        <dbReference type="Proteomes" id="UP000283586"/>
    </source>
</evidence>
<dbReference type="Proteomes" id="UP000283586">
    <property type="component" value="Unassembled WGS sequence"/>
</dbReference>
<comment type="caution">
    <text evidence="7">The sequence shown here is derived from an EMBL/GenBank/DDBJ whole genome shotgun (WGS) entry which is preliminary data.</text>
</comment>
<evidence type="ECO:0000313" key="9">
    <source>
        <dbReference type="Proteomes" id="UP000478483"/>
    </source>
</evidence>
<feature type="compositionally biased region" description="Polar residues" evidence="4">
    <location>
        <begin position="30"/>
        <end position="40"/>
    </location>
</feature>
<dbReference type="EMBL" id="WNAJ01000012">
    <property type="protein sequence ID" value="MTR85595.1"/>
    <property type="molecule type" value="Genomic_DNA"/>
</dbReference>